<accession>A0AAV5WLM4</accession>
<organism evidence="1 2">
    <name type="scientific">Pristionchus fissidentatus</name>
    <dbReference type="NCBI Taxonomy" id="1538716"/>
    <lineage>
        <taxon>Eukaryota</taxon>
        <taxon>Metazoa</taxon>
        <taxon>Ecdysozoa</taxon>
        <taxon>Nematoda</taxon>
        <taxon>Chromadorea</taxon>
        <taxon>Rhabditida</taxon>
        <taxon>Rhabditina</taxon>
        <taxon>Diplogasteromorpha</taxon>
        <taxon>Diplogasteroidea</taxon>
        <taxon>Neodiplogasteridae</taxon>
        <taxon>Pristionchus</taxon>
    </lineage>
</organism>
<dbReference type="AlphaFoldDB" id="A0AAV5WLM4"/>
<dbReference type="EMBL" id="BTSY01000006">
    <property type="protein sequence ID" value="GMT31866.1"/>
    <property type="molecule type" value="Genomic_DNA"/>
</dbReference>
<name>A0AAV5WLM4_9BILA</name>
<dbReference type="Proteomes" id="UP001432322">
    <property type="component" value="Unassembled WGS sequence"/>
</dbReference>
<keyword evidence="2" id="KW-1185">Reference proteome</keyword>
<proteinExistence type="predicted"/>
<reference evidence="1" key="1">
    <citation type="submission" date="2023-10" db="EMBL/GenBank/DDBJ databases">
        <title>Genome assembly of Pristionchus species.</title>
        <authorList>
            <person name="Yoshida K."/>
            <person name="Sommer R.J."/>
        </authorList>
    </citation>
    <scope>NUCLEOTIDE SEQUENCE</scope>
    <source>
        <strain evidence="1">RS5133</strain>
    </source>
</reference>
<comment type="caution">
    <text evidence="1">The sequence shown here is derived from an EMBL/GenBank/DDBJ whole genome shotgun (WGS) entry which is preliminary data.</text>
</comment>
<evidence type="ECO:0000313" key="1">
    <source>
        <dbReference type="EMBL" id="GMT31866.1"/>
    </source>
</evidence>
<evidence type="ECO:0000313" key="2">
    <source>
        <dbReference type="Proteomes" id="UP001432322"/>
    </source>
</evidence>
<protein>
    <submittedName>
        <fullName evidence="1">Uncharacterized protein</fullName>
    </submittedName>
</protein>
<gene>
    <name evidence="1" type="ORF">PFISCL1PPCAC_23163</name>
</gene>
<sequence length="207" mass="22001">SIFALNDPSKLRQLVGAWTMPRACRSLFTKIIVLFPPADAHSAGTLRIQGEPTARISSFLDNRSHSFPSQFTHIADVPIDRAALTVIRAVPQTGITVVGAVDDAIRAFVDSSDGEFALMDVWRDAHAAQITDLAIFRSPAGTLRTASVGMDCAITVLELAADGKLSLVHSSAFAVNDPSSIFILGDCGADGRQRAIVAGSGLEIVEW</sequence>
<feature type="non-terminal residue" evidence="1">
    <location>
        <position position="1"/>
    </location>
</feature>